<feature type="compositionally biased region" description="Pro residues" evidence="1">
    <location>
        <begin position="79"/>
        <end position="88"/>
    </location>
</feature>
<comment type="caution">
    <text evidence="2">The sequence shown here is derived from an EMBL/GenBank/DDBJ whole genome shotgun (WGS) entry which is preliminary data.</text>
</comment>
<organism evidence="2 3">
    <name type="scientific">Lactuca virosa</name>
    <dbReference type="NCBI Taxonomy" id="75947"/>
    <lineage>
        <taxon>Eukaryota</taxon>
        <taxon>Viridiplantae</taxon>
        <taxon>Streptophyta</taxon>
        <taxon>Embryophyta</taxon>
        <taxon>Tracheophyta</taxon>
        <taxon>Spermatophyta</taxon>
        <taxon>Magnoliopsida</taxon>
        <taxon>eudicotyledons</taxon>
        <taxon>Gunneridae</taxon>
        <taxon>Pentapetalae</taxon>
        <taxon>asterids</taxon>
        <taxon>campanulids</taxon>
        <taxon>Asterales</taxon>
        <taxon>Asteraceae</taxon>
        <taxon>Cichorioideae</taxon>
        <taxon>Cichorieae</taxon>
        <taxon>Lactucinae</taxon>
        <taxon>Lactuca</taxon>
    </lineage>
</organism>
<evidence type="ECO:0000256" key="1">
    <source>
        <dbReference type="SAM" id="MobiDB-lite"/>
    </source>
</evidence>
<sequence length="296" mass="33158">MRKNNGHFIEECKVIPPLVNTSLLIVCPNSTYQQLAVRNQCRRSIVAPHPPIDAPLFSTRCQTVDAPPHRSFPNSQLHPSPPTSPAVPPSHASDTTIAQQNSDSSSGSSDAKEQNQKAHTHSQELEKQVEKLWLELNLKLRLKEDLETRSKELDQKMIDINPKLQEGHIIGWLQTPDTRTVRQGEKKHYNQKVDAYSFVIVSWELLHNKLPFEGMYNLQATYSAAFKNVRPINQLVISMLRTGGFQTPLKQPEATPCYTPSLGLGIVNTSSLTHQPQPQPQPEALLFAAANTTCKH</sequence>
<keyword evidence="3" id="KW-1185">Reference proteome</keyword>
<evidence type="ECO:0000313" key="3">
    <source>
        <dbReference type="Proteomes" id="UP001157418"/>
    </source>
</evidence>
<dbReference type="SUPFAM" id="SSF56112">
    <property type="entry name" value="Protein kinase-like (PK-like)"/>
    <property type="match status" value="1"/>
</dbReference>
<dbReference type="EMBL" id="CAKMRJ010004445">
    <property type="protein sequence ID" value="CAH1435475.1"/>
    <property type="molecule type" value="Genomic_DNA"/>
</dbReference>
<dbReference type="Gene3D" id="1.10.510.10">
    <property type="entry name" value="Transferase(Phosphotransferase) domain 1"/>
    <property type="match status" value="1"/>
</dbReference>
<dbReference type="InterPro" id="IPR011009">
    <property type="entry name" value="Kinase-like_dom_sf"/>
</dbReference>
<dbReference type="Proteomes" id="UP001157418">
    <property type="component" value="Unassembled WGS sequence"/>
</dbReference>
<feature type="compositionally biased region" description="Basic and acidic residues" evidence="1">
    <location>
        <begin position="110"/>
        <end position="124"/>
    </location>
</feature>
<protein>
    <recommendedName>
        <fullName evidence="4">Protein kinase domain-containing protein</fullName>
    </recommendedName>
</protein>
<proteinExistence type="predicted"/>
<feature type="region of interest" description="Disordered" evidence="1">
    <location>
        <begin position="63"/>
        <end position="124"/>
    </location>
</feature>
<evidence type="ECO:0008006" key="4">
    <source>
        <dbReference type="Google" id="ProtNLM"/>
    </source>
</evidence>
<gene>
    <name evidence="2" type="ORF">LVIROSA_LOCUS21916</name>
</gene>
<dbReference type="AlphaFoldDB" id="A0AAU9N859"/>
<name>A0AAU9N859_9ASTR</name>
<reference evidence="2 3" key="1">
    <citation type="submission" date="2022-01" db="EMBL/GenBank/DDBJ databases">
        <authorList>
            <person name="Xiong W."/>
            <person name="Schranz E."/>
        </authorList>
    </citation>
    <scope>NUCLEOTIDE SEQUENCE [LARGE SCALE GENOMIC DNA]</scope>
</reference>
<evidence type="ECO:0000313" key="2">
    <source>
        <dbReference type="EMBL" id="CAH1435475.1"/>
    </source>
</evidence>
<accession>A0AAU9N859</accession>